<dbReference type="InterPro" id="IPR009003">
    <property type="entry name" value="Peptidase_S1_PA"/>
</dbReference>
<feature type="domain" description="Peptidase S1" evidence="5">
    <location>
        <begin position="31"/>
        <end position="277"/>
    </location>
</feature>
<dbReference type="InterPro" id="IPR051487">
    <property type="entry name" value="Ser/Thr_Proteases_Immune/Dev"/>
</dbReference>
<dbReference type="PROSITE" id="PS50240">
    <property type="entry name" value="TRYPSIN_DOM"/>
    <property type="match status" value="1"/>
</dbReference>
<name>A0A9P1ITN0_9PELO</name>
<dbReference type="FunFam" id="2.40.10.10:FF:000068">
    <property type="entry name" value="transmembrane protease serine 2"/>
    <property type="match status" value="1"/>
</dbReference>
<evidence type="ECO:0000313" key="7">
    <source>
        <dbReference type="Proteomes" id="UP001152747"/>
    </source>
</evidence>
<feature type="chain" id="PRO_5040507645" description="Peptidase S1 domain-containing protein" evidence="4">
    <location>
        <begin position="18"/>
        <end position="301"/>
    </location>
</feature>
<dbReference type="EMBL" id="CANHGI010000004">
    <property type="protein sequence ID" value="CAI5449173.1"/>
    <property type="molecule type" value="Genomic_DNA"/>
</dbReference>
<dbReference type="InterPro" id="IPR033116">
    <property type="entry name" value="TRYPSIN_SER"/>
</dbReference>
<proteinExistence type="inferred from homology"/>
<keyword evidence="3" id="KW-0378">Hydrolase</keyword>
<dbReference type="OrthoDB" id="5844829at2759"/>
<dbReference type="InterPro" id="IPR001314">
    <property type="entry name" value="Peptidase_S1A"/>
</dbReference>
<comment type="similarity">
    <text evidence="2">Belongs to the peptidase S1 family. CLIP subfamily.</text>
</comment>
<dbReference type="SUPFAM" id="SSF50494">
    <property type="entry name" value="Trypsin-like serine proteases"/>
    <property type="match status" value="1"/>
</dbReference>
<dbReference type="SMART" id="SM00020">
    <property type="entry name" value="Tryp_SPc"/>
    <property type="match status" value="1"/>
</dbReference>
<evidence type="ECO:0000259" key="5">
    <source>
        <dbReference type="PROSITE" id="PS50240"/>
    </source>
</evidence>
<organism evidence="6 7">
    <name type="scientific">Caenorhabditis angaria</name>
    <dbReference type="NCBI Taxonomy" id="860376"/>
    <lineage>
        <taxon>Eukaryota</taxon>
        <taxon>Metazoa</taxon>
        <taxon>Ecdysozoa</taxon>
        <taxon>Nematoda</taxon>
        <taxon>Chromadorea</taxon>
        <taxon>Rhabditida</taxon>
        <taxon>Rhabditina</taxon>
        <taxon>Rhabditomorpha</taxon>
        <taxon>Rhabditoidea</taxon>
        <taxon>Rhabditidae</taxon>
        <taxon>Peloderinae</taxon>
        <taxon>Caenorhabditis</taxon>
    </lineage>
</organism>
<accession>A0A9P1ITN0</accession>
<keyword evidence="1" id="KW-1015">Disulfide bond</keyword>
<dbReference type="Gene3D" id="2.40.10.10">
    <property type="entry name" value="Trypsin-like serine proteases"/>
    <property type="match status" value="1"/>
</dbReference>
<dbReference type="CDD" id="cd00190">
    <property type="entry name" value="Tryp_SPc"/>
    <property type="match status" value="1"/>
</dbReference>
<protein>
    <recommendedName>
        <fullName evidence="5">Peptidase S1 domain-containing protein</fullName>
    </recommendedName>
</protein>
<comment type="caution">
    <text evidence="6">The sequence shown here is derived from an EMBL/GenBank/DDBJ whole genome shotgun (WGS) entry which is preliminary data.</text>
</comment>
<dbReference type="InterPro" id="IPR001254">
    <property type="entry name" value="Trypsin_dom"/>
</dbReference>
<feature type="signal peptide" evidence="4">
    <location>
        <begin position="1"/>
        <end position="17"/>
    </location>
</feature>
<dbReference type="PROSITE" id="PS00135">
    <property type="entry name" value="TRYPSIN_SER"/>
    <property type="match status" value="1"/>
</dbReference>
<sequence length="301" mass="33050">MLFYLVLLSKLSQLIYSLNFCENTISAKFRIVGGIDVLQKDDLTWMTKLISYEEGATEGIMCGATVIDDYWVLTAAHCARQLRTKSYIIATKESGRELTIKVVDAFIHPGYSNYTAKNDIALLKVSSNLKSKGILPVCLSENDENLLKNYNTGIVTGFGVSLEKSGNTVLLSNSNSLQQTSVPIIPSSKCQSTWDVLSFRSVEISSNQLCAGSYMHGTAPGDSGGPLLIETSDKKLIQVGITSFGADGLDGLIDQGKYPGVYTRVSRYIPWIEKIIKNSSSSLLSSHLFFTCFLIFVLNYK</sequence>
<dbReference type="PRINTS" id="PR00722">
    <property type="entry name" value="CHYMOTRYPSIN"/>
</dbReference>
<dbReference type="PROSITE" id="PS00134">
    <property type="entry name" value="TRYPSIN_HIS"/>
    <property type="match status" value="1"/>
</dbReference>
<dbReference type="AlphaFoldDB" id="A0A9P1ITN0"/>
<keyword evidence="7" id="KW-1185">Reference proteome</keyword>
<dbReference type="GO" id="GO:0004252">
    <property type="term" value="F:serine-type endopeptidase activity"/>
    <property type="evidence" value="ECO:0007669"/>
    <property type="project" value="InterPro"/>
</dbReference>
<evidence type="ECO:0000256" key="1">
    <source>
        <dbReference type="ARBA" id="ARBA00023157"/>
    </source>
</evidence>
<evidence type="ECO:0000256" key="4">
    <source>
        <dbReference type="SAM" id="SignalP"/>
    </source>
</evidence>
<keyword evidence="4" id="KW-0732">Signal</keyword>
<evidence type="ECO:0000313" key="6">
    <source>
        <dbReference type="EMBL" id="CAI5449173.1"/>
    </source>
</evidence>
<dbReference type="InterPro" id="IPR043504">
    <property type="entry name" value="Peptidase_S1_PA_chymotrypsin"/>
</dbReference>
<keyword evidence="3" id="KW-0645">Protease</keyword>
<evidence type="ECO:0000256" key="2">
    <source>
        <dbReference type="ARBA" id="ARBA00024195"/>
    </source>
</evidence>
<dbReference type="Pfam" id="PF00089">
    <property type="entry name" value="Trypsin"/>
    <property type="match status" value="1"/>
</dbReference>
<keyword evidence="3" id="KW-0720">Serine protease</keyword>
<dbReference type="InterPro" id="IPR018114">
    <property type="entry name" value="TRYPSIN_HIS"/>
</dbReference>
<dbReference type="Proteomes" id="UP001152747">
    <property type="component" value="Unassembled WGS sequence"/>
</dbReference>
<reference evidence="6" key="1">
    <citation type="submission" date="2022-11" db="EMBL/GenBank/DDBJ databases">
        <authorList>
            <person name="Kikuchi T."/>
        </authorList>
    </citation>
    <scope>NUCLEOTIDE SEQUENCE</scope>
    <source>
        <strain evidence="6">PS1010</strain>
    </source>
</reference>
<dbReference type="GO" id="GO:0006508">
    <property type="term" value="P:proteolysis"/>
    <property type="evidence" value="ECO:0007669"/>
    <property type="project" value="UniProtKB-KW"/>
</dbReference>
<evidence type="ECO:0000256" key="3">
    <source>
        <dbReference type="RuleBase" id="RU363034"/>
    </source>
</evidence>
<gene>
    <name evidence="6" type="ORF">CAMP_LOCUS11810</name>
</gene>
<dbReference type="PANTHER" id="PTHR24256">
    <property type="entry name" value="TRYPTASE-RELATED"/>
    <property type="match status" value="1"/>
</dbReference>